<evidence type="ECO:0000256" key="1">
    <source>
        <dbReference type="ARBA" id="ARBA00004196"/>
    </source>
</evidence>
<dbReference type="Gene3D" id="3.40.50.1980">
    <property type="entry name" value="Nitrogenase molybdenum iron protein domain"/>
    <property type="match status" value="2"/>
</dbReference>
<evidence type="ECO:0000256" key="4">
    <source>
        <dbReference type="ARBA" id="ARBA00022729"/>
    </source>
</evidence>
<dbReference type="PROSITE" id="PS51257">
    <property type="entry name" value="PROKAR_LIPOPROTEIN"/>
    <property type="match status" value="1"/>
</dbReference>
<dbReference type="SUPFAM" id="SSF53807">
    <property type="entry name" value="Helical backbone' metal receptor"/>
    <property type="match status" value="1"/>
</dbReference>
<gene>
    <name evidence="6" type="ORF">IAB12_05580</name>
</gene>
<evidence type="ECO:0000313" key="7">
    <source>
        <dbReference type="Proteomes" id="UP000823936"/>
    </source>
</evidence>
<protein>
    <submittedName>
        <fullName evidence="6">Metal ABC transporter substrate-binding protein</fullName>
    </submittedName>
</protein>
<evidence type="ECO:0000256" key="5">
    <source>
        <dbReference type="SAM" id="Coils"/>
    </source>
</evidence>
<evidence type="ECO:0000313" key="6">
    <source>
        <dbReference type="EMBL" id="HIV99226.1"/>
    </source>
</evidence>
<dbReference type="GO" id="GO:0030313">
    <property type="term" value="C:cell envelope"/>
    <property type="evidence" value="ECO:0007669"/>
    <property type="project" value="UniProtKB-SubCell"/>
</dbReference>
<dbReference type="EMBL" id="DXHU01000021">
    <property type="protein sequence ID" value="HIV99226.1"/>
    <property type="molecule type" value="Genomic_DNA"/>
</dbReference>
<dbReference type="PANTHER" id="PTHR42953:SF1">
    <property type="entry name" value="METAL-BINDING PROTEIN HI_0362-RELATED"/>
    <property type="match status" value="1"/>
</dbReference>
<comment type="caution">
    <text evidence="6">The sequence shown here is derived from an EMBL/GenBank/DDBJ whole genome shotgun (WGS) entry which is preliminary data.</text>
</comment>
<keyword evidence="4" id="KW-0732">Signal</keyword>
<proteinExistence type="predicted"/>
<dbReference type="PANTHER" id="PTHR42953">
    <property type="entry name" value="HIGH-AFFINITY ZINC UPTAKE SYSTEM PROTEIN ZNUA-RELATED"/>
    <property type="match status" value="1"/>
</dbReference>
<dbReference type="Pfam" id="PF01297">
    <property type="entry name" value="ZnuA"/>
    <property type="match status" value="1"/>
</dbReference>
<dbReference type="InterPro" id="IPR006127">
    <property type="entry name" value="ZnuA-like"/>
</dbReference>
<dbReference type="GO" id="GO:0030001">
    <property type="term" value="P:metal ion transport"/>
    <property type="evidence" value="ECO:0007669"/>
    <property type="project" value="InterPro"/>
</dbReference>
<reference evidence="6" key="2">
    <citation type="submission" date="2021-04" db="EMBL/GenBank/DDBJ databases">
        <authorList>
            <person name="Gilroy R."/>
        </authorList>
    </citation>
    <scope>NUCLEOTIDE SEQUENCE</scope>
    <source>
        <strain evidence="6">Gambia11-129</strain>
    </source>
</reference>
<feature type="coiled-coil region" evidence="5">
    <location>
        <begin position="163"/>
        <end position="190"/>
    </location>
</feature>
<name>A0A9D1TNQ4_9SPIO</name>
<dbReference type="InterPro" id="IPR006129">
    <property type="entry name" value="AdhesinB"/>
</dbReference>
<keyword evidence="2" id="KW-0813">Transport</keyword>
<dbReference type="Proteomes" id="UP000823936">
    <property type="component" value="Unassembled WGS sequence"/>
</dbReference>
<reference evidence="6" key="1">
    <citation type="journal article" date="2021" name="PeerJ">
        <title>Extensive microbial diversity within the chicken gut microbiome revealed by metagenomics and culture.</title>
        <authorList>
            <person name="Gilroy R."/>
            <person name="Ravi A."/>
            <person name="Getino M."/>
            <person name="Pursley I."/>
            <person name="Horton D.L."/>
            <person name="Alikhan N.F."/>
            <person name="Baker D."/>
            <person name="Gharbi K."/>
            <person name="Hall N."/>
            <person name="Watson M."/>
            <person name="Adriaenssens E.M."/>
            <person name="Foster-Nyarko E."/>
            <person name="Jarju S."/>
            <person name="Secka A."/>
            <person name="Antonio M."/>
            <person name="Oren A."/>
            <person name="Chaudhuri R.R."/>
            <person name="La Ragione R."/>
            <person name="Hildebrand F."/>
            <person name="Pallen M.J."/>
        </authorList>
    </citation>
    <scope>NUCLEOTIDE SEQUENCE</scope>
    <source>
        <strain evidence="6">Gambia11-129</strain>
    </source>
</reference>
<sequence length="306" mass="34476">MRKLIFLLLIPLFLFTSCERKEVIDEDRIVISALDFPSYDIARSVVKDRADLVMILPPGASVHSYELTSSDVIKILSSDVFIFTGGESQSYIKELLENSGFSSRIFSLLETSPVKLKEQSEGIINIHAEDEAYDEHVWTSLENEKALVSSFSSLLASLDEENASFYAENAEEYVSEIEKLEEEIKSLVSSSLRKEIVIADRFPLLYFFTEFGLSWYAAYPGCAEETEVNAKTVSLLIDIVRERDIPSVVHMELSSQLLSDAISKETGCSVLTFNSVHTISKEDFEAGETYISLMRRNIETLKEALN</sequence>
<dbReference type="InterPro" id="IPR050492">
    <property type="entry name" value="Bact_metal-bind_prot9"/>
</dbReference>
<dbReference type="GO" id="GO:0046872">
    <property type="term" value="F:metal ion binding"/>
    <property type="evidence" value="ECO:0007669"/>
    <property type="project" value="UniProtKB-KW"/>
</dbReference>
<evidence type="ECO:0000256" key="2">
    <source>
        <dbReference type="ARBA" id="ARBA00022448"/>
    </source>
</evidence>
<evidence type="ECO:0000256" key="3">
    <source>
        <dbReference type="ARBA" id="ARBA00022723"/>
    </source>
</evidence>
<dbReference type="AlphaFoldDB" id="A0A9D1TNQ4"/>
<accession>A0A9D1TNQ4</accession>
<keyword evidence="5" id="KW-0175">Coiled coil</keyword>
<keyword evidence="3" id="KW-0479">Metal-binding</keyword>
<organism evidence="6 7">
    <name type="scientific">Candidatus Ornithospirochaeta avicola</name>
    <dbReference type="NCBI Taxonomy" id="2840896"/>
    <lineage>
        <taxon>Bacteria</taxon>
        <taxon>Pseudomonadati</taxon>
        <taxon>Spirochaetota</taxon>
        <taxon>Spirochaetia</taxon>
        <taxon>Spirochaetales</taxon>
        <taxon>Spirochaetaceae</taxon>
        <taxon>Spirochaetaceae incertae sedis</taxon>
        <taxon>Candidatus Ornithospirochaeta</taxon>
    </lineage>
</organism>
<comment type="subcellular location">
    <subcellularLocation>
        <location evidence="1">Cell envelope</location>
    </subcellularLocation>
</comment>
<dbReference type="PRINTS" id="PR00691">
    <property type="entry name" value="ADHESINB"/>
</dbReference>
<dbReference type="GO" id="GO:0007155">
    <property type="term" value="P:cell adhesion"/>
    <property type="evidence" value="ECO:0007669"/>
    <property type="project" value="InterPro"/>
</dbReference>